<dbReference type="InterPro" id="IPR011611">
    <property type="entry name" value="PfkB_dom"/>
</dbReference>
<evidence type="ECO:0000256" key="4">
    <source>
        <dbReference type="ARBA" id="ARBA00022695"/>
    </source>
</evidence>
<comment type="function">
    <text evidence="2 11">Catalyzes the ADP transfer from ATP to D-glycero-beta-D-manno-heptose 1-phosphate, yielding ADP-D-glycero-beta-D-manno-heptose.</text>
</comment>
<dbReference type="NCBIfam" id="NF008454">
    <property type="entry name" value="PRK11316.1"/>
    <property type="match status" value="1"/>
</dbReference>
<evidence type="ECO:0000259" key="13">
    <source>
        <dbReference type="Pfam" id="PF01467"/>
    </source>
</evidence>
<evidence type="ECO:0000256" key="9">
    <source>
        <dbReference type="ARBA" id="ARBA00023277"/>
    </source>
</evidence>
<comment type="subunit">
    <text evidence="11">Homodimer.</text>
</comment>
<evidence type="ECO:0000256" key="11">
    <source>
        <dbReference type="HAMAP-Rule" id="MF_01603"/>
    </source>
</evidence>
<comment type="similarity">
    <text evidence="11">In the C-terminal section; belongs to the cytidylyltransferase family.</text>
</comment>
<dbReference type="EMBL" id="JBHSGU010000002">
    <property type="protein sequence ID" value="MFC4700162.1"/>
    <property type="molecule type" value="Genomic_DNA"/>
</dbReference>
<comment type="pathway">
    <text evidence="11">Nucleotide-sugar biosynthesis; ADP-L-glycero-beta-D-manno-heptose biosynthesis; ADP-L-glycero-beta-D-manno-heptose from D-glycero-beta-D-manno-heptose 7-phosphate: step 1/4.</text>
</comment>
<evidence type="ECO:0000256" key="2">
    <source>
        <dbReference type="ARBA" id="ARBA00003753"/>
    </source>
</evidence>
<evidence type="ECO:0000256" key="1">
    <source>
        <dbReference type="ARBA" id="ARBA00002319"/>
    </source>
</evidence>
<dbReference type="GO" id="GO:0016779">
    <property type="term" value="F:nucleotidyltransferase activity"/>
    <property type="evidence" value="ECO:0007669"/>
    <property type="project" value="UniProtKB-KW"/>
</dbReference>
<dbReference type="SUPFAM" id="SSF52374">
    <property type="entry name" value="Nucleotidylyl transferase"/>
    <property type="match status" value="1"/>
</dbReference>
<feature type="active site" evidence="11">
    <location>
        <position position="268"/>
    </location>
</feature>
<dbReference type="EC" id="2.7.1.167" evidence="11"/>
<dbReference type="InterPro" id="IPR011913">
    <property type="entry name" value="RfaE_dom_I"/>
</dbReference>
<name>A0ABV9LUG8_9ALTE</name>
<dbReference type="NCBIfam" id="TIGR02199">
    <property type="entry name" value="rfaE_dom_II"/>
    <property type="match status" value="1"/>
</dbReference>
<dbReference type="Pfam" id="PF00294">
    <property type="entry name" value="PfkB"/>
    <property type="match status" value="1"/>
</dbReference>
<sequence length="478" mass="50376">MAQIPDFTQTKLLIVGDVMLDRYWSGATARISPEAPVPVVSVSDIEDRPGGAANVAVNAASLGAKTMLLGFTGADESASILSTQLSARNVECDFVEIEGFDTITKLRVMSRNQQLLRLDFEKSFANVDKSPLIEKYKAHLATADLVVLSDYNKGCLSDVEHMISLAKASGKPIVVDPKGASFDKYAGATVITPNMSEFSEVCGTHTSEADLQDLALSCCHRLELTSILLTRSEKGMSLFESGQNGGKASAYHLPALAKEVFDVTGAGDTVVSTLACSLAAGLDLQNACQLANHAAGVVVGKLGTSTVTTTELALAMNSHKSVDGGVMNEAQLKVAFKQAKARKERIVFTNGCFDILHAGHVSYLTEAAALGDRLIVGVNSDASVSALKGPGRPINNASRRMSVLAGLAAVDWVVEFTEDTPLRIISELLPDVLVKGGDYQVDEIVGGNEVKANGGVVKVLSFEDGVSTTGIISQILSQ</sequence>
<feature type="region of interest" description="Cytidylyltransferase" evidence="11">
    <location>
        <begin position="348"/>
        <end position="478"/>
    </location>
</feature>
<comment type="function">
    <text evidence="1 11">Catalyzes the phosphorylation of D-glycero-D-manno-heptose 7-phosphate at the C-1 position to selectively form D-glycero-beta-D-manno-heptose-1,7-bisphosphate.</text>
</comment>
<feature type="domain" description="Carbohydrate kinase PfkB" evidence="12">
    <location>
        <begin position="10"/>
        <end position="307"/>
    </location>
</feature>
<comment type="catalytic activity">
    <reaction evidence="11">
        <text>D-glycero-beta-D-manno-heptose 7-phosphate + ATP = D-glycero-beta-D-manno-heptose 1,7-bisphosphate + ADP + H(+)</text>
        <dbReference type="Rhea" id="RHEA:27473"/>
        <dbReference type="ChEBI" id="CHEBI:15378"/>
        <dbReference type="ChEBI" id="CHEBI:30616"/>
        <dbReference type="ChEBI" id="CHEBI:60204"/>
        <dbReference type="ChEBI" id="CHEBI:60208"/>
        <dbReference type="ChEBI" id="CHEBI:456216"/>
        <dbReference type="EC" id="2.7.1.167"/>
    </reaction>
</comment>
<dbReference type="InterPro" id="IPR004821">
    <property type="entry name" value="Cyt_trans-like"/>
</dbReference>
<dbReference type="InterPro" id="IPR023030">
    <property type="entry name" value="Bifunc_HldE"/>
</dbReference>
<keyword evidence="3 11" id="KW-0808">Transferase</keyword>
<comment type="pathway">
    <text evidence="11">Nucleotide-sugar biosynthesis; ADP-L-glycero-beta-D-manno-heptose biosynthesis; ADP-L-glycero-beta-D-manno-heptose from D-glycero-beta-D-manno-heptose 7-phosphate: step 3/4.</text>
</comment>
<dbReference type="NCBIfam" id="TIGR00125">
    <property type="entry name" value="cyt_tran_rel"/>
    <property type="match status" value="1"/>
</dbReference>
<keyword evidence="8 11" id="KW-0511">Multifunctional enzyme</keyword>
<keyword evidence="7 11" id="KW-0067">ATP-binding</keyword>
<dbReference type="InterPro" id="IPR011914">
    <property type="entry name" value="RfaE_dom_II"/>
</dbReference>
<dbReference type="Gene3D" id="3.40.1190.20">
    <property type="match status" value="1"/>
</dbReference>
<evidence type="ECO:0000256" key="5">
    <source>
        <dbReference type="ARBA" id="ARBA00022741"/>
    </source>
</evidence>
<comment type="caution">
    <text evidence="14">The sequence shown here is derived from an EMBL/GenBank/DDBJ whole genome shotgun (WGS) entry which is preliminary data.</text>
</comment>
<evidence type="ECO:0000256" key="3">
    <source>
        <dbReference type="ARBA" id="ARBA00022679"/>
    </source>
</evidence>
<dbReference type="InterPro" id="IPR014729">
    <property type="entry name" value="Rossmann-like_a/b/a_fold"/>
</dbReference>
<accession>A0ABV9LUG8</accession>
<evidence type="ECO:0000256" key="10">
    <source>
        <dbReference type="ARBA" id="ARBA00047428"/>
    </source>
</evidence>
<proteinExistence type="inferred from homology"/>
<organism evidence="14 15">
    <name type="scientific">Glaciecola siphonariae</name>
    <dbReference type="NCBI Taxonomy" id="521012"/>
    <lineage>
        <taxon>Bacteria</taxon>
        <taxon>Pseudomonadati</taxon>
        <taxon>Pseudomonadota</taxon>
        <taxon>Gammaproteobacteria</taxon>
        <taxon>Alteromonadales</taxon>
        <taxon>Alteromonadaceae</taxon>
        <taxon>Glaciecola</taxon>
    </lineage>
</organism>
<comment type="catalytic activity">
    <reaction evidence="10 11">
        <text>D-glycero-beta-D-manno-heptose 1-phosphate + ATP + H(+) = ADP-D-glycero-beta-D-manno-heptose + diphosphate</text>
        <dbReference type="Rhea" id="RHEA:27465"/>
        <dbReference type="ChEBI" id="CHEBI:15378"/>
        <dbReference type="ChEBI" id="CHEBI:30616"/>
        <dbReference type="ChEBI" id="CHEBI:33019"/>
        <dbReference type="ChEBI" id="CHEBI:59967"/>
        <dbReference type="ChEBI" id="CHEBI:61593"/>
        <dbReference type="EC" id="2.7.7.70"/>
    </reaction>
</comment>
<feature type="region of interest" description="Ribokinase" evidence="11">
    <location>
        <begin position="1"/>
        <end position="322"/>
    </location>
</feature>
<evidence type="ECO:0000256" key="8">
    <source>
        <dbReference type="ARBA" id="ARBA00023268"/>
    </source>
</evidence>
<gene>
    <name evidence="11 14" type="primary">hldE</name>
    <name evidence="14" type="ORF">ACFO4O_08350</name>
</gene>
<feature type="domain" description="Cytidyltransferase-like" evidence="13">
    <location>
        <begin position="348"/>
        <end position="472"/>
    </location>
</feature>
<keyword evidence="15" id="KW-1185">Reference proteome</keyword>
<dbReference type="SUPFAM" id="SSF53613">
    <property type="entry name" value="Ribokinase-like"/>
    <property type="match status" value="1"/>
</dbReference>
<dbReference type="Proteomes" id="UP001595897">
    <property type="component" value="Unassembled WGS sequence"/>
</dbReference>
<evidence type="ECO:0000313" key="15">
    <source>
        <dbReference type="Proteomes" id="UP001595897"/>
    </source>
</evidence>
<evidence type="ECO:0000256" key="7">
    <source>
        <dbReference type="ARBA" id="ARBA00022840"/>
    </source>
</evidence>
<reference evidence="15" key="1">
    <citation type="journal article" date="2019" name="Int. J. Syst. Evol. Microbiol.">
        <title>The Global Catalogue of Microorganisms (GCM) 10K type strain sequencing project: providing services to taxonomists for standard genome sequencing and annotation.</title>
        <authorList>
            <consortium name="The Broad Institute Genomics Platform"/>
            <consortium name="The Broad Institute Genome Sequencing Center for Infectious Disease"/>
            <person name="Wu L."/>
            <person name="Ma J."/>
        </authorList>
    </citation>
    <scope>NUCLEOTIDE SEQUENCE [LARGE SCALE GENOMIC DNA]</scope>
    <source>
        <strain evidence="15">KACC 12507</strain>
    </source>
</reference>
<dbReference type="GO" id="GO:0033785">
    <property type="term" value="F:heptose 7-phosphate kinase activity"/>
    <property type="evidence" value="ECO:0007669"/>
    <property type="project" value="UniProtKB-EC"/>
</dbReference>
<evidence type="ECO:0000313" key="14">
    <source>
        <dbReference type="EMBL" id="MFC4700162.1"/>
    </source>
</evidence>
<protein>
    <recommendedName>
        <fullName evidence="11">Bifunctional protein HldE</fullName>
    </recommendedName>
    <domain>
        <recommendedName>
            <fullName evidence="11">D-beta-D-heptose 7-phosphate kinase</fullName>
            <ecNumber evidence="11">2.7.1.167</ecNumber>
        </recommendedName>
        <alternativeName>
            <fullName evidence="11">D-beta-D-heptose 7-phosphotransferase</fullName>
        </alternativeName>
        <alternativeName>
            <fullName evidence="11">D-glycero-beta-D-manno-heptose-7-phosphate kinase</fullName>
        </alternativeName>
    </domain>
    <domain>
        <recommendedName>
            <fullName evidence="11">D-beta-D-heptose 1-phosphate adenylyltransferase</fullName>
            <ecNumber evidence="11">2.7.7.70</ecNumber>
        </recommendedName>
        <alternativeName>
            <fullName evidence="11">D-glycero-beta-D-manno-heptose 1-phosphate adenylyltransferase</fullName>
        </alternativeName>
    </domain>
</protein>
<dbReference type="RefSeq" id="WP_382407342.1">
    <property type="nucleotide sequence ID" value="NZ_JBHSGU010000002.1"/>
</dbReference>
<dbReference type="PANTHER" id="PTHR46969:SF1">
    <property type="entry name" value="BIFUNCTIONAL PROTEIN HLDE"/>
    <property type="match status" value="1"/>
</dbReference>
<dbReference type="Gene3D" id="3.40.50.620">
    <property type="entry name" value="HUPs"/>
    <property type="match status" value="1"/>
</dbReference>
<keyword evidence="6 11" id="KW-0418">Kinase</keyword>
<comment type="similarity">
    <text evidence="11">In the N-terminal section; belongs to the carbohydrate kinase PfkB family.</text>
</comment>
<keyword evidence="9 11" id="KW-0119">Carbohydrate metabolism</keyword>
<evidence type="ECO:0000259" key="12">
    <source>
        <dbReference type="Pfam" id="PF00294"/>
    </source>
</evidence>
<dbReference type="Pfam" id="PF01467">
    <property type="entry name" value="CTP_transf_like"/>
    <property type="match status" value="1"/>
</dbReference>
<dbReference type="CDD" id="cd01172">
    <property type="entry name" value="RfaE_like"/>
    <property type="match status" value="1"/>
</dbReference>
<dbReference type="InterPro" id="IPR029056">
    <property type="entry name" value="Ribokinase-like"/>
</dbReference>
<dbReference type="NCBIfam" id="TIGR02198">
    <property type="entry name" value="rfaE_dom_I"/>
    <property type="match status" value="1"/>
</dbReference>
<dbReference type="PANTHER" id="PTHR46969">
    <property type="entry name" value="BIFUNCTIONAL PROTEIN HLDE"/>
    <property type="match status" value="1"/>
</dbReference>
<evidence type="ECO:0000256" key="6">
    <source>
        <dbReference type="ARBA" id="ARBA00022777"/>
    </source>
</evidence>
<dbReference type="EC" id="2.7.7.70" evidence="11"/>
<feature type="binding site" evidence="11">
    <location>
        <begin position="194"/>
        <end position="197"/>
    </location>
    <ligand>
        <name>ATP</name>
        <dbReference type="ChEBI" id="CHEBI:30616"/>
    </ligand>
</feature>
<keyword evidence="5 11" id="KW-0547">Nucleotide-binding</keyword>
<dbReference type="HAMAP" id="MF_01603">
    <property type="entry name" value="HldE"/>
    <property type="match status" value="1"/>
</dbReference>
<keyword evidence="4 11" id="KW-0548">Nucleotidyltransferase</keyword>